<dbReference type="PROSITE" id="PS50110">
    <property type="entry name" value="RESPONSE_REGULATORY"/>
    <property type="match status" value="1"/>
</dbReference>
<gene>
    <name evidence="4" type="ORF">D3874_08150</name>
</gene>
<proteinExistence type="predicted"/>
<evidence type="ECO:0000256" key="2">
    <source>
        <dbReference type="PROSITE-ProRule" id="PRU00169"/>
    </source>
</evidence>
<dbReference type="EMBL" id="QYUK01000011">
    <property type="protein sequence ID" value="RJF86991.1"/>
    <property type="molecule type" value="Genomic_DNA"/>
</dbReference>
<evidence type="ECO:0000313" key="4">
    <source>
        <dbReference type="EMBL" id="RJF86991.1"/>
    </source>
</evidence>
<sequence length="241" mass="26160">MTTERQGFADDFMAEMKVRRVLIADDYVAIRATMYRLLVRGGWEDVVQADNGATALTQLAEPGIGAVLSDFRMARLNGLQLLQQIRSGQTAAPRNLPVLLVTGHADHDLIKRARLLDVNGIIVKPFSAAALADHLIRAFCNPIVAKDVAHYAGVEVPVEPDEVPPPSHAAATPRLNFTAPSRPGAVTVAALQPGMKLDEDVKGDNGVMLVVAGAPLTEHMVDRLRELSRDRPDLRSVRVQK</sequence>
<dbReference type="Proteomes" id="UP000284605">
    <property type="component" value="Unassembled WGS sequence"/>
</dbReference>
<evidence type="ECO:0000259" key="3">
    <source>
        <dbReference type="PROSITE" id="PS50110"/>
    </source>
</evidence>
<dbReference type="Gene3D" id="3.40.50.2300">
    <property type="match status" value="1"/>
</dbReference>
<dbReference type="GO" id="GO:0000160">
    <property type="term" value="P:phosphorelay signal transduction system"/>
    <property type="evidence" value="ECO:0007669"/>
    <property type="project" value="InterPro"/>
</dbReference>
<accession>A0A418WAC1</accession>
<evidence type="ECO:0000313" key="5">
    <source>
        <dbReference type="Proteomes" id="UP000284605"/>
    </source>
</evidence>
<feature type="domain" description="Response regulatory" evidence="3">
    <location>
        <begin position="20"/>
        <end position="139"/>
    </location>
</feature>
<comment type="caution">
    <text evidence="4">The sequence shown here is derived from an EMBL/GenBank/DDBJ whole genome shotgun (WGS) entry which is preliminary data.</text>
</comment>
<protein>
    <submittedName>
        <fullName evidence="4">Response regulator</fullName>
    </submittedName>
</protein>
<dbReference type="InterPro" id="IPR001789">
    <property type="entry name" value="Sig_transdc_resp-reg_receiver"/>
</dbReference>
<dbReference type="SMART" id="SM00448">
    <property type="entry name" value="REC"/>
    <property type="match status" value="1"/>
</dbReference>
<name>A0A418WAC1_9PROT</name>
<dbReference type="RefSeq" id="WP_119777635.1">
    <property type="nucleotide sequence ID" value="NZ_QYUK01000011.1"/>
</dbReference>
<evidence type="ECO:0000256" key="1">
    <source>
        <dbReference type="ARBA" id="ARBA00022553"/>
    </source>
</evidence>
<dbReference type="PANTHER" id="PTHR44591">
    <property type="entry name" value="STRESS RESPONSE REGULATOR PROTEIN 1"/>
    <property type="match status" value="1"/>
</dbReference>
<feature type="modified residue" description="4-aspartylphosphate" evidence="2">
    <location>
        <position position="70"/>
    </location>
</feature>
<dbReference type="AlphaFoldDB" id="A0A418WAC1"/>
<organism evidence="4 5">
    <name type="scientific">Oleomonas cavernae</name>
    <dbReference type="NCBI Taxonomy" id="2320859"/>
    <lineage>
        <taxon>Bacteria</taxon>
        <taxon>Pseudomonadati</taxon>
        <taxon>Pseudomonadota</taxon>
        <taxon>Alphaproteobacteria</taxon>
        <taxon>Acetobacterales</taxon>
        <taxon>Acetobacteraceae</taxon>
        <taxon>Oleomonas</taxon>
    </lineage>
</organism>
<dbReference type="InterPro" id="IPR050595">
    <property type="entry name" value="Bact_response_regulator"/>
</dbReference>
<dbReference type="SUPFAM" id="SSF52172">
    <property type="entry name" value="CheY-like"/>
    <property type="match status" value="1"/>
</dbReference>
<keyword evidence="5" id="KW-1185">Reference proteome</keyword>
<dbReference type="Pfam" id="PF00072">
    <property type="entry name" value="Response_reg"/>
    <property type="match status" value="1"/>
</dbReference>
<reference evidence="4 5" key="1">
    <citation type="submission" date="2018-09" db="EMBL/GenBank/DDBJ databases">
        <authorList>
            <person name="Zhu H."/>
        </authorList>
    </citation>
    <scope>NUCLEOTIDE SEQUENCE [LARGE SCALE GENOMIC DNA]</scope>
    <source>
        <strain evidence="4 5">K1W22B-8</strain>
    </source>
</reference>
<keyword evidence="1 2" id="KW-0597">Phosphoprotein</keyword>
<dbReference type="OrthoDB" id="7271028at2"/>
<dbReference type="InterPro" id="IPR011006">
    <property type="entry name" value="CheY-like_superfamily"/>
</dbReference>
<dbReference type="PANTHER" id="PTHR44591:SF3">
    <property type="entry name" value="RESPONSE REGULATORY DOMAIN-CONTAINING PROTEIN"/>
    <property type="match status" value="1"/>
</dbReference>